<evidence type="ECO:0000256" key="2">
    <source>
        <dbReference type="ARBA" id="ARBA00009779"/>
    </source>
</evidence>
<keyword evidence="3 12" id="KW-1003">Cell membrane</keyword>
<keyword evidence="5 12" id="KW-0812">Transmembrane</keyword>
<keyword evidence="7 12" id="KW-0378">Hydrolase</keyword>
<dbReference type="InterPro" id="IPR001915">
    <property type="entry name" value="Peptidase_M48"/>
</dbReference>
<keyword evidence="14" id="KW-0346">Stress response</keyword>
<accession>A0A543JHV7</accession>
<dbReference type="OrthoDB" id="15218at2"/>
<evidence type="ECO:0000256" key="10">
    <source>
        <dbReference type="ARBA" id="ARBA00023049"/>
    </source>
</evidence>
<evidence type="ECO:0000256" key="11">
    <source>
        <dbReference type="ARBA" id="ARBA00023136"/>
    </source>
</evidence>
<evidence type="ECO:0000256" key="6">
    <source>
        <dbReference type="ARBA" id="ARBA00022723"/>
    </source>
</evidence>
<dbReference type="GO" id="GO:0005886">
    <property type="term" value="C:plasma membrane"/>
    <property type="evidence" value="ECO:0007669"/>
    <property type="project" value="UniProtKB-SubCell"/>
</dbReference>
<dbReference type="GO" id="GO:0004222">
    <property type="term" value="F:metalloendopeptidase activity"/>
    <property type="evidence" value="ECO:0007669"/>
    <property type="project" value="UniProtKB-UniRule"/>
</dbReference>
<comment type="cofactor">
    <cofactor evidence="12">
        <name>Zn(2+)</name>
        <dbReference type="ChEBI" id="CHEBI:29105"/>
    </cofactor>
    <text evidence="12">Binds 1 zinc ion per subunit.</text>
</comment>
<organism evidence="14 15">
    <name type="scientific">Saccharothrix saharensis</name>
    <dbReference type="NCBI Taxonomy" id="571190"/>
    <lineage>
        <taxon>Bacteria</taxon>
        <taxon>Bacillati</taxon>
        <taxon>Actinomycetota</taxon>
        <taxon>Actinomycetes</taxon>
        <taxon>Pseudonocardiales</taxon>
        <taxon>Pseudonocardiaceae</taxon>
        <taxon>Saccharothrix</taxon>
    </lineage>
</organism>
<keyword evidence="10 12" id="KW-0482">Metalloprotease</keyword>
<dbReference type="GO" id="GO:0008270">
    <property type="term" value="F:zinc ion binding"/>
    <property type="evidence" value="ECO:0007669"/>
    <property type="project" value="UniProtKB-UniRule"/>
</dbReference>
<dbReference type="PANTHER" id="PTHR43221">
    <property type="entry name" value="PROTEASE HTPX"/>
    <property type="match status" value="1"/>
</dbReference>
<feature type="transmembrane region" description="Helical" evidence="12">
    <location>
        <begin position="182"/>
        <end position="202"/>
    </location>
</feature>
<dbReference type="AlphaFoldDB" id="A0A543JHV7"/>
<dbReference type="Gene3D" id="3.30.2010.10">
    <property type="entry name" value="Metalloproteases ('zincins'), catalytic domain"/>
    <property type="match status" value="1"/>
</dbReference>
<evidence type="ECO:0000256" key="9">
    <source>
        <dbReference type="ARBA" id="ARBA00022989"/>
    </source>
</evidence>
<sequence>MHKHFNALKTALLLAAMSGLIVAVSSLFGRTALLVGLLLALAVNAYAYFNSDKLALRAMRARPVSEVEQPALYRIVRELARTARRPMPRLYLSPTVAPNAFATGRNPRNAAVCCTTGILDLLDERELRAVLGHELSHVYNRDILISCVAGALAGAVSALANLAVFASVFGGGEGDEDRPNPFALLLIAVLGPIAAGIVRLAVSRSREYQADESGAELTGDPLALASALRKIELGARAAPLAPEPALVTQSHLLIASPFRAGENLARLFSTHPPIADRVRRLEELARRT</sequence>
<keyword evidence="4 12" id="KW-0645">Protease</keyword>
<dbReference type="InterPro" id="IPR050083">
    <property type="entry name" value="HtpX_protease"/>
</dbReference>
<dbReference type="Pfam" id="PF01435">
    <property type="entry name" value="Peptidase_M48"/>
    <property type="match status" value="1"/>
</dbReference>
<evidence type="ECO:0000256" key="3">
    <source>
        <dbReference type="ARBA" id="ARBA00022475"/>
    </source>
</evidence>
<evidence type="ECO:0000313" key="15">
    <source>
        <dbReference type="Proteomes" id="UP000316628"/>
    </source>
</evidence>
<evidence type="ECO:0000313" key="14">
    <source>
        <dbReference type="EMBL" id="TQM82433.1"/>
    </source>
</evidence>
<reference evidence="14 15" key="1">
    <citation type="submission" date="2019-06" db="EMBL/GenBank/DDBJ databases">
        <title>Sequencing the genomes of 1000 actinobacteria strains.</title>
        <authorList>
            <person name="Klenk H.-P."/>
        </authorList>
    </citation>
    <scope>NUCLEOTIDE SEQUENCE [LARGE SCALE GENOMIC DNA]</scope>
    <source>
        <strain evidence="14 15">DSM 45456</strain>
    </source>
</reference>
<proteinExistence type="inferred from homology"/>
<comment type="subcellular location">
    <subcellularLocation>
        <location evidence="1 12">Cell membrane</location>
        <topology evidence="1 12">Multi-pass membrane protein</topology>
    </subcellularLocation>
</comment>
<dbReference type="RefSeq" id="WP_141980254.1">
    <property type="nucleotide sequence ID" value="NZ_VFPP01000001.1"/>
</dbReference>
<dbReference type="NCBIfam" id="NF002839">
    <property type="entry name" value="PRK03072.1"/>
    <property type="match status" value="1"/>
</dbReference>
<dbReference type="PANTHER" id="PTHR43221:SF1">
    <property type="entry name" value="PROTEASE HTPX"/>
    <property type="match status" value="1"/>
</dbReference>
<comment type="similarity">
    <text evidence="2 12">Belongs to the peptidase M48B family.</text>
</comment>
<keyword evidence="9 12" id="KW-1133">Transmembrane helix</keyword>
<comment type="caution">
    <text evidence="14">The sequence shown here is derived from an EMBL/GenBank/DDBJ whole genome shotgun (WGS) entry which is preliminary data.</text>
</comment>
<feature type="transmembrane region" description="Helical" evidence="12">
    <location>
        <begin position="7"/>
        <end position="25"/>
    </location>
</feature>
<feature type="transmembrane region" description="Helical" evidence="12">
    <location>
        <begin position="143"/>
        <end position="170"/>
    </location>
</feature>
<keyword evidence="6 12" id="KW-0479">Metal-binding</keyword>
<evidence type="ECO:0000256" key="12">
    <source>
        <dbReference type="HAMAP-Rule" id="MF_00188"/>
    </source>
</evidence>
<dbReference type="CDD" id="cd07336">
    <property type="entry name" value="M48B_HtpX_like"/>
    <property type="match status" value="1"/>
</dbReference>
<feature type="transmembrane region" description="Helical" evidence="12">
    <location>
        <begin position="31"/>
        <end position="49"/>
    </location>
</feature>
<keyword evidence="8 12" id="KW-0862">Zinc</keyword>
<protein>
    <recommendedName>
        <fullName evidence="12">Protease HtpX homolog</fullName>
        <ecNumber evidence="12">3.4.24.-</ecNumber>
    </recommendedName>
</protein>
<keyword evidence="11 12" id="KW-0472">Membrane</keyword>
<keyword evidence="15" id="KW-1185">Reference proteome</keyword>
<evidence type="ECO:0000259" key="13">
    <source>
        <dbReference type="Pfam" id="PF01435"/>
    </source>
</evidence>
<feature type="binding site" evidence="12">
    <location>
        <position position="207"/>
    </location>
    <ligand>
        <name>Zn(2+)</name>
        <dbReference type="ChEBI" id="CHEBI:29105"/>
        <note>catalytic</note>
    </ligand>
</feature>
<evidence type="ECO:0000256" key="7">
    <source>
        <dbReference type="ARBA" id="ARBA00022801"/>
    </source>
</evidence>
<feature type="binding site" evidence="12">
    <location>
        <position position="133"/>
    </location>
    <ligand>
        <name>Zn(2+)</name>
        <dbReference type="ChEBI" id="CHEBI:29105"/>
        <note>catalytic</note>
    </ligand>
</feature>
<evidence type="ECO:0000256" key="8">
    <source>
        <dbReference type="ARBA" id="ARBA00022833"/>
    </source>
</evidence>
<feature type="active site" evidence="12">
    <location>
        <position position="134"/>
    </location>
</feature>
<dbReference type="EMBL" id="VFPP01000001">
    <property type="protein sequence ID" value="TQM82433.1"/>
    <property type="molecule type" value="Genomic_DNA"/>
</dbReference>
<evidence type="ECO:0000256" key="4">
    <source>
        <dbReference type="ARBA" id="ARBA00022670"/>
    </source>
</evidence>
<evidence type="ECO:0000256" key="5">
    <source>
        <dbReference type="ARBA" id="ARBA00022692"/>
    </source>
</evidence>
<name>A0A543JHV7_9PSEU</name>
<dbReference type="GO" id="GO:0006508">
    <property type="term" value="P:proteolysis"/>
    <property type="evidence" value="ECO:0007669"/>
    <property type="project" value="UniProtKB-KW"/>
</dbReference>
<feature type="domain" description="Peptidase M48" evidence="13">
    <location>
        <begin position="68"/>
        <end position="284"/>
    </location>
</feature>
<evidence type="ECO:0000256" key="1">
    <source>
        <dbReference type="ARBA" id="ARBA00004651"/>
    </source>
</evidence>
<dbReference type="Proteomes" id="UP000316628">
    <property type="component" value="Unassembled WGS sequence"/>
</dbReference>
<dbReference type="HAMAP" id="MF_00188">
    <property type="entry name" value="Pept_M48_protease_HtpX"/>
    <property type="match status" value="1"/>
</dbReference>
<dbReference type="InterPro" id="IPR022919">
    <property type="entry name" value="Pept_M48_protease_HtpX"/>
</dbReference>
<gene>
    <name evidence="12" type="primary">htpX</name>
    <name evidence="14" type="ORF">FHX81_4837</name>
</gene>
<dbReference type="EC" id="3.4.24.-" evidence="12"/>
<feature type="binding site" evidence="12">
    <location>
        <position position="137"/>
    </location>
    <ligand>
        <name>Zn(2+)</name>
        <dbReference type="ChEBI" id="CHEBI:29105"/>
        <note>catalytic</note>
    </ligand>
</feature>